<dbReference type="InterPro" id="IPR001437">
    <property type="entry name" value="Tscrpt_elong_fac_GreA/B_C"/>
</dbReference>
<evidence type="ECO:0000256" key="1">
    <source>
        <dbReference type="ARBA" id="ARBA00023015"/>
    </source>
</evidence>
<keyword evidence="1" id="KW-0805">Transcription regulation</keyword>
<gene>
    <name evidence="6" type="ORF">VO63_20990</name>
</gene>
<evidence type="ECO:0000256" key="2">
    <source>
        <dbReference type="ARBA" id="ARBA00023163"/>
    </source>
</evidence>
<feature type="domain" description="Transcription elongation factor GreA/GreB C-terminal" evidence="4">
    <location>
        <begin position="80"/>
        <end position="151"/>
    </location>
</feature>
<evidence type="ECO:0000259" key="4">
    <source>
        <dbReference type="Pfam" id="PF01272"/>
    </source>
</evidence>
<dbReference type="OrthoDB" id="3823115at2"/>
<dbReference type="GO" id="GO:0070063">
    <property type="term" value="F:RNA polymerase binding"/>
    <property type="evidence" value="ECO:0007669"/>
    <property type="project" value="InterPro"/>
</dbReference>
<dbReference type="EMBL" id="LAQS01000032">
    <property type="protein sequence ID" value="KKZ71914.1"/>
    <property type="molecule type" value="Genomic_DNA"/>
</dbReference>
<evidence type="ECO:0000259" key="5">
    <source>
        <dbReference type="Pfam" id="PF03449"/>
    </source>
</evidence>
<name>A0A2P2GK78_STREW</name>
<reference evidence="6 7" key="1">
    <citation type="submission" date="2015-05" db="EMBL/GenBank/DDBJ databases">
        <title>Draft Genome assembly of Streptomyces showdoensis.</title>
        <authorList>
            <person name="Thapa K.K."/>
            <person name="Metsa-Ketela M."/>
        </authorList>
    </citation>
    <scope>NUCLEOTIDE SEQUENCE [LARGE SCALE GENOMIC DNA]</scope>
    <source>
        <strain evidence="6 7">ATCC 15227</strain>
    </source>
</reference>
<dbReference type="GO" id="GO:0006354">
    <property type="term" value="P:DNA-templated transcription elongation"/>
    <property type="evidence" value="ECO:0007669"/>
    <property type="project" value="TreeGrafter"/>
</dbReference>
<dbReference type="PANTHER" id="PTHR30437">
    <property type="entry name" value="TRANSCRIPTION ELONGATION FACTOR GREA"/>
    <property type="match status" value="1"/>
</dbReference>
<accession>A0A2P2GK78</accession>
<dbReference type="Pfam" id="PF01272">
    <property type="entry name" value="GreA_GreB"/>
    <property type="match status" value="1"/>
</dbReference>
<dbReference type="Pfam" id="PF03449">
    <property type="entry name" value="GreA_GreB_N"/>
    <property type="match status" value="1"/>
</dbReference>
<dbReference type="InterPro" id="IPR023459">
    <property type="entry name" value="Tscrpt_elong_fac_GreA/B_fam"/>
</dbReference>
<dbReference type="GO" id="GO:0003677">
    <property type="term" value="F:DNA binding"/>
    <property type="evidence" value="ECO:0007669"/>
    <property type="project" value="InterPro"/>
</dbReference>
<dbReference type="AlphaFoldDB" id="A0A2P2GK78"/>
<dbReference type="InterPro" id="IPR036953">
    <property type="entry name" value="GreA/GreB_C_sf"/>
</dbReference>
<dbReference type="NCBIfam" id="NF004548">
    <property type="entry name" value="PRK05892.1"/>
    <property type="match status" value="1"/>
</dbReference>
<keyword evidence="2" id="KW-0804">Transcription</keyword>
<keyword evidence="6" id="KW-0808">Transferase</keyword>
<feature type="region of interest" description="Disordered" evidence="3">
    <location>
        <begin position="34"/>
        <end position="53"/>
    </location>
</feature>
<dbReference type="GO" id="GO:0016301">
    <property type="term" value="F:kinase activity"/>
    <property type="evidence" value="ECO:0007669"/>
    <property type="project" value="UniProtKB-KW"/>
</dbReference>
<dbReference type="Gene3D" id="3.10.50.30">
    <property type="entry name" value="Transcription elongation factor, GreA/GreB, C-terminal domain"/>
    <property type="match status" value="1"/>
</dbReference>
<organism evidence="6 7">
    <name type="scientific">Streptomyces showdoensis</name>
    <dbReference type="NCBI Taxonomy" id="68268"/>
    <lineage>
        <taxon>Bacteria</taxon>
        <taxon>Bacillati</taxon>
        <taxon>Actinomycetota</taxon>
        <taxon>Actinomycetes</taxon>
        <taxon>Kitasatosporales</taxon>
        <taxon>Streptomycetaceae</taxon>
        <taxon>Streptomyces</taxon>
    </lineage>
</organism>
<evidence type="ECO:0000313" key="7">
    <source>
        <dbReference type="Proteomes" id="UP000265325"/>
    </source>
</evidence>
<dbReference type="PIRSF" id="PIRSF006092">
    <property type="entry name" value="GreA_GreB"/>
    <property type="match status" value="1"/>
</dbReference>
<proteinExistence type="predicted"/>
<sequence>MTDGPQPISPEARRALERELAELRADRAKVAATLRSEDPVGDRADEADELQRADDVARLDERIGAIEGRLREGAVAGPPPADAVGVGSTVTVRFADGAESTVHVGELAEAPDLDLVTADSPLGRALLGRHAGDTVTYRTPEGTTTATVVSLSS</sequence>
<keyword evidence="6" id="KW-0418">Kinase</keyword>
<dbReference type="PANTHER" id="PTHR30437:SF4">
    <property type="entry name" value="TRANSCRIPTION ELONGATION FACTOR GREA"/>
    <property type="match status" value="1"/>
</dbReference>
<protein>
    <submittedName>
        <fullName evidence="6">Nucleoside diphosphate kinase regulator</fullName>
    </submittedName>
</protein>
<dbReference type="GO" id="GO:0032784">
    <property type="term" value="P:regulation of DNA-templated transcription elongation"/>
    <property type="evidence" value="ECO:0007669"/>
    <property type="project" value="InterPro"/>
</dbReference>
<dbReference type="InterPro" id="IPR022691">
    <property type="entry name" value="Tscrpt_elong_fac_GreA/B_N"/>
</dbReference>
<evidence type="ECO:0000256" key="3">
    <source>
        <dbReference type="SAM" id="MobiDB-lite"/>
    </source>
</evidence>
<comment type="caution">
    <text evidence="6">The sequence shown here is derived from an EMBL/GenBank/DDBJ whole genome shotgun (WGS) entry which is preliminary data.</text>
</comment>
<keyword evidence="7" id="KW-1185">Reference proteome</keyword>
<dbReference type="Proteomes" id="UP000265325">
    <property type="component" value="Unassembled WGS sequence"/>
</dbReference>
<dbReference type="RefSeq" id="WP_046909431.1">
    <property type="nucleotide sequence ID" value="NZ_BAAAXG010000006.1"/>
</dbReference>
<evidence type="ECO:0000313" key="6">
    <source>
        <dbReference type="EMBL" id="KKZ71914.1"/>
    </source>
</evidence>
<dbReference type="SUPFAM" id="SSF54534">
    <property type="entry name" value="FKBP-like"/>
    <property type="match status" value="1"/>
</dbReference>
<feature type="domain" description="Transcription elongation factor GreA/GreB N-terminal" evidence="5">
    <location>
        <begin position="7"/>
        <end position="72"/>
    </location>
</feature>